<dbReference type="Pfam" id="PF03811">
    <property type="entry name" value="Zn_ribbon_InsA"/>
    <property type="match status" value="1"/>
</dbReference>
<dbReference type="EMBL" id="CBTB010000280">
    <property type="protein sequence ID" value="CDH35003.1"/>
    <property type="molecule type" value="Genomic_DNA"/>
</dbReference>
<dbReference type="PANTHER" id="PTHR47923">
    <property type="entry name" value="INSERTION ELEMENT IS1 1 PROTEIN INSA-RELATED"/>
    <property type="match status" value="1"/>
</dbReference>
<feature type="domain" description="Insertion element IS1 protein InsA helix-turn-helix" evidence="7">
    <location>
        <begin position="58"/>
        <end position="102"/>
    </location>
</feature>
<feature type="domain" description="InsA N-terminal zinc ribbon" evidence="6">
    <location>
        <begin position="29"/>
        <end position="51"/>
    </location>
</feature>
<keyword evidence="5" id="KW-0732">Signal</keyword>
<keyword evidence="3" id="KW-0815">Transposition</keyword>
<name>A0A077QNW5_XENBV</name>
<evidence type="ECO:0000259" key="6">
    <source>
        <dbReference type="Pfam" id="PF03811"/>
    </source>
</evidence>
<organism evidence="8">
    <name type="scientific">Xenorhabdus bovienii str. Intermedium</name>
    <dbReference type="NCBI Taxonomy" id="1379677"/>
    <lineage>
        <taxon>Bacteria</taxon>
        <taxon>Pseudomonadati</taxon>
        <taxon>Pseudomonadota</taxon>
        <taxon>Gammaproteobacteria</taxon>
        <taxon>Enterobacterales</taxon>
        <taxon>Morganellaceae</taxon>
        <taxon>Xenorhabdus</taxon>
    </lineage>
</organism>
<evidence type="ECO:0000259" key="7">
    <source>
        <dbReference type="Pfam" id="PF12759"/>
    </source>
</evidence>
<proteinExistence type="inferred from homology"/>
<dbReference type="Pfam" id="PF12759">
    <property type="entry name" value="HTH_Tnp_IS1"/>
    <property type="match status" value="1"/>
</dbReference>
<comment type="function">
    <text evidence="1">Absolutely required for transposition of IS1.</text>
</comment>
<feature type="signal peptide" evidence="5">
    <location>
        <begin position="1"/>
        <end position="26"/>
    </location>
</feature>
<dbReference type="PANTHER" id="PTHR47923:SF1">
    <property type="entry name" value="INSERTION ELEMENT IS1 1 PROTEIN INSA-RELATED"/>
    <property type="match status" value="1"/>
</dbReference>
<evidence type="ECO:0000256" key="3">
    <source>
        <dbReference type="ARBA" id="ARBA00022578"/>
    </source>
</evidence>
<gene>
    <name evidence="8" type="ORF">XBI1_700021</name>
</gene>
<dbReference type="Proteomes" id="UP000028480">
    <property type="component" value="Unassembled WGS sequence"/>
</dbReference>
<comment type="caution">
    <text evidence="8">The sequence shown here is derived from an EMBL/GenBank/DDBJ whole genome shotgun (WGS) entry which is preliminary data.</text>
</comment>
<dbReference type="AlphaFoldDB" id="A0A077QNW5"/>
<dbReference type="InterPro" id="IPR024431">
    <property type="entry name" value="InsA_HTH_dom"/>
</dbReference>
<evidence type="ECO:0000256" key="5">
    <source>
        <dbReference type="SAM" id="SignalP"/>
    </source>
</evidence>
<evidence type="ECO:0000256" key="2">
    <source>
        <dbReference type="ARBA" id="ARBA00006212"/>
    </source>
</evidence>
<dbReference type="InterPro" id="IPR003220">
    <property type="entry name" value="InsA_N_dom_Znf"/>
</dbReference>
<comment type="similarity">
    <text evidence="2">Belongs to the IS1 elements InsA family.</text>
</comment>
<evidence type="ECO:0000313" key="8">
    <source>
        <dbReference type="EMBL" id="CDH35003.1"/>
    </source>
</evidence>
<dbReference type="HOGENOM" id="CLU_076276_6_3_6"/>
<accession>A0A077QNW5</accession>
<protein>
    <submittedName>
        <fullName evidence="8">Insertion element IS1 1/2/3/5/6 protein insA (IS1a/IS1b/IS1c/IS1d) (Modular protein)</fullName>
    </submittedName>
</protein>
<sequence>MVIKNKKTLLATLAVSGVMYGSLAYADSHKGVHRNGRSRSGHQRYLCQSCRHSWQREFTYATCRPGTHKQIVDMAMNGMGCRATARVMGIGLNTVLRHLKSSDPNR</sequence>
<keyword evidence="4" id="KW-0233">DNA recombination</keyword>
<evidence type="ECO:0000256" key="1">
    <source>
        <dbReference type="ARBA" id="ARBA00004091"/>
    </source>
</evidence>
<dbReference type="InterPro" id="IPR051252">
    <property type="entry name" value="IS1_transposase_InsA"/>
</dbReference>
<reference evidence="8" key="1">
    <citation type="submission" date="2013-07" db="EMBL/GenBank/DDBJ databases">
        <title>Sub-species coevolution in mutualistic symbiosis.</title>
        <authorList>
            <person name="Murfin K."/>
            <person name="Klassen J."/>
            <person name="Lee M."/>
            <person name="Forst S."/>
            <person name="Stock P."/>
            <person name="Goodrich-Blair H."/>
        </authorList>
    </citation>
    <scope>NUCLEOTIDE SEQUENCE [LARGE SCALE GENOMIC DNA]</scope>
    <source>
        <strain evidence="8">Intermedium</strain>
    </source>
</reference>
<evidence type="ECO:0000256" key="4">
    <source>
        <dbReference type="ARBA" id="ARBA00023172"/>
    </source>
</evidence>
<feature type="chain" id="PRO_5001722557" evidence="5">
    <location>
        <begin position="27"/>
        <end position="106"/>
    </location>
</feature>
<dbReference type="GO" id="GO:0006313">
    <property type="term" value="P:DNA transposition"/>
    <property type="evidence" value="ECO:0007669"/>
    <property type="project" value="InterPro"/>
</dbReference>